<dbReference type="Proteomes" id="UP000805704">
    <property type="component" value="Chromosome 21"/>
</dbReference>
<reference evidence="1" key="1">
    <citation type="submission" date="2020-04" db="EMBL/GenBank/DDBJ databases">
        <title>A chromosome-scale assembly and high-density genetic map of the yellow drum (Nibea albiflora) genome.</title>
        <authorList>
            <person name="Xu D."/>
            <person name="Zhang W."/>
            <person name="Chen R."/>
            <person name="Tan P."/>
            <person name="Wang L."/>
            <person name="Song H."/>
            <person name="Tian L."/>
            <person name="Zhu Q."/>
            <person name="Wang B."/>
        </authorList>
    </citation>
    <scope>NUCLEOTIDE SEQUENCE</scope>
    <source>
        <strain evidence="1">ZJHYS-2018</strain>
    </source>
</reference>
<name>A0ACB7EUP6_NIBAL</name>
<gene>
    <name evidence="1" type="ORF">GBF38_005019</name>
</gene>
<organism evidence="1 2">
    <name type="scientific">Nibea albiflora</name>
    <name type="common">Yellow drum</name>
    <name type="synonym">Corvina albiflora</name>
    <dbReference type="NCBI Taxonomy" id="240163"/>
    <lineage>
        <taxon>Eukaryota</taxon>
        <taxon>Metazoa</taxon>
        <taxon>Chordata</taxon>
        <taxon>Craniata</taxon>
        <taxon>Vertebrata</taxon>
        <taxon>Euteleostomi</taxon>
        <taxon>Actinopterygii</taxon>
        <taxon>Neopterygii</taxon>
        <taxon>Teleostei</taxon>
        <taxon>Neoteleostei</taxon>
        <taxon>Acanthomorphata</taxon>
        <taxon>Eupercaria</taxon>
        <taxon>Sciaenidae</taxon>
        <taxon>Nibea</taxon>
    </lineage>
</organism>
<dbReference type="EMBL" id="CM024809">
    <property type="protein sequence ID" value="KAG8005947.1"/>
    <property type="molecule type" value="Genomic_DNA"/>
</dbReference>
<keyword evidence="2" id="KW-1185">Reference proteome</keyword>
<feature type="non-terminal residue" evidence="1">
    <location>
        <position position="120"/>
    </location>
</feature>
<comment type="caution">
    <text evidence="1">The sequence shown here is derived from an EMBL/GenBank/DDBJ whole genome shotgun (WGS) entry which is preliminary data.</text>
</comment>
<evidence type="ECO:0000313" key="2">
    <source>
        <dbReference type="Proteomes" id="UP000805704"/>
    </source>
</evidence>
<sequence length="120" mass="13578">MITHDLMTPEGEADLELNVLLDDLYLWKPSCSISTQMFCFRLPVMLETRRRSMKANSQTSDMICSASSTVVDREKTRRAASSPPRSSSSPVKLKTRTNNSFMFESSLSHQEHSTVTNTEE</sequence>
<protein>
    <submittedName>
        <fullName evidence="1">Uncharacterized protein</fullName>
    </submittedName>
</protein>
<evidence type="ECO:0000313" key="1">
    <source>
        <dbReference type="EMBL" id="KAG8005947.1"/>
    </source>
</evidence>
<proteinExistence type="predicted"/>
<accession>A0ACB7EUP6</accession>